<protein>
    <submittedName>
        <fullName evidence="1">Internal virion protein</fullName>
    </submittedName>
</protein>
<evidence type="ECO:0000313" key="1">
    <source>
        <dbReference type="EMBL" id="QWT56587.1"/>
    </source>
</evidence>
<dbReference type="Proteomes" id="UP000693765">
    <property type="component" value="Segment"/>
</dbReference>
<accession>A0A8F2JCH0</accession>
<evidence type="ECO:0000313" key="2">
    <source>
        <dbReference type="Proteomes" id="UP000693765"/>
    </source>
</evidence>
<organism evidence="1 2">
    <name type="scientific">Stenotrophomonas phage BUCT598</name>
    <dbReference type="NCBI Taxonomy" id="2834253"/>
    <lineage>
        <taxon>Viruses</taxon>
        <taxon>Duplodnaviria</taxon>
        <taxon>Heunggongvirae</taxon>
        <taxon>Uroviricota</taxon>
        <taxon>Caudoviricetes</taxon>
        <taxon>Autographivirales</taxon>
        <taxon>Autonotataviridae</taxon>
        <taxon>Gujervirinae</taxon>
        <taxon>Smasvirus</taxon>
        <taxon>Smasvirus BUCT598</taxon>
    </lineage>
</organism>
<proteinExistence type="predicted"/>
<name>A0A8F2JCH0_9CAUD</name>
<keyword evidence="2" id="KW-1185">Reference proteome</keyword>
<sequence>MAAIQFNPVAGPQGGVGASGAAPRVGLTGGVATAGPTQTATSFYTAGMDASFGINPGFIDDILAAPLAAAKQDRIWKGFSDGVAGVTAEQVQKEQPWFTRLFGPTDYETGVTLYENQKKVSDLAMSWSARMPELRELPHEQVTEMLTAEMRGLQTNNPFADALLQKDMMQTFAPLIAQHGKERTAWQQSQLVKRQVAAAESRNAQFQALSAQVAALGKDSPMQAEAAENLSFMRQSLMDVWATGNFQNDESRKAFLMTAARSAARQGQFYVLEALRAEGFMDSLSAEDAERFEKQYETAQLTARNRLATENEAFGKMIARANALSQMGVGGENMYQMTREINETYRAMTGSPVGYFNDQQMAQMAGTATAGALRRQERADDKQFQLSLRAMDKQEKAEAEERNNAQAVSAFINGRAGEALLLKDVQQGDIDRASMAQFNSDMAEGKVGLAIGRVVNNFANLKASYTNQQLRSQLQNNLQNSMDENVSDAFMAQYGVWKQMYEAKAYDAMGEETDNAAGRATAIGYYGATVHQKMIEFDRKLNLLGAESAYKTTFGEWVGAGRPDFRGIERGDQKVATKAFLSAVDAQGAGWFDRTFGNGYKLHPAARQQLAAAVAPYWEQLGDDLLPEHKAKAAMQLLLSENGGRAEVVGGQFLRYGRQQQPLTKFMDDPDGMRTNVLFATALRDKAKAAGFDPDKASIAIVRLQDDNGVPQFSVQAFAEDHYTTVTLTGTDLHDLEAKGIKERDRIMKQTKEERAAGKTGYGFVLPPETDAQFEQYHGMSREEFDERGRRNRERIMRALPYVTIPSAALLRDATK</sequence>
<dbReference type="EMBL" id="MW831865">
    <property type="protein sequence ID" value="QWT56587.1"/>
    <property type="molecule type" value="Genomic_DNA"/>
</dbReference>
<reference evidence="1" key="1">
    <citation type="submission" date="2021-03" db="EMBL/GenBank/DDBJ databases">
        <authorList>
            <person name="Tong Y."/>
            <person name="Zhang W."/>
            <person name="Tian F."/>
            <person name="Li J."/>
            <person name="He X."/>
        </authorList>
    </citation>
    <scope>NUCLEOTIDE SEQUENCE</scope>
</reference>